<evidence type="ECO:0000256" key="1">
    <source>
        <dbReference type="SAM" id="MobiDB-lite"/>
    </source>
</evidence>
<evidence type="ECO:0000313" key="3">
    <source>
        <dbReference type="Proteomes" id="UP000266673"/>
    </source>
</evidence>
<dbReference type="Proteomes" id="UP000266673">
    <property type="component" value="Unassembled WGS sequence"/>
</dbReference>
<proteinExistence type="predicted"/>
<protein>
    <submittedName>
        <fullName evidence="2">Uncharacterized protein</fullName>
    </submittedName>
</protein>
<accession>A0A397VJ38</accession>
<reference evidence="2 3" key="1">
    <citation type="submission" date="2018-06" db="EMBL/GenBank/DDBJ databases">
        <title>Comparative genomics reveals the genomic features of Rhizophagus irregularis, R. cerebriforme, R. diaphanum and Gigaspora rosea, and their symbiotic lifestyle signature.</title>
        <authorList>
            <person name="Morin E."/>
            <person name="San Clemente H."/>
            <person name="Chen E.C.H."/>
            <person name="De La Providencia I."/>
            <person name="Hainaut M."/>
            <person name="Kuo A."/>
            <person name="Kohler A."/>
            <person name="Murat C."/>
            <person name="Tang N."/>
            <person name="Roy S."/>
            <person name="Loubradou J."/>
            <person name="Henrissat B."/>
            <person name="Grigoriev I.V."/>
            <person name="Corradi N."/>
            <person name="Roux C."/>
            <person name="Martin F.M."/>
        </authorList>
    </citation>
    <scope>NUCLEOTIDE SEQUENCE [LARGE SCALE GENOMIC DNA]</scope>
    <source>
        <strain evidence="2 3">DAOM 194757</strain>
    </source>
</reference>
<organism evidence="2 3">
    <name type="scientific">Gigaspora rosea</name>
    <dbReference type="NCBI Taxonomy" id="44941"/>
    <lineage>
        <taxon>Eukaryota</taxon>
        <taxon>Fungi</taxon>
        <taxon>Fungi incertae sedis</taxon>
        <taxon>Mucoromycota</taxon>
        <taxon>Glomeromycotina</taxon>
        <taxon>Glomeromycetes</taxon>
        <taxon>Diversisporales</taxon>
        <taxon>Gigasporaceae</taxon>
        <taxon>Gigaspora</taxon>
    </lineage>
</organism>
<sequence>MDKWVKTRKQDKNKKTERESKKTGQEEGKNGTKERLVLHWSAEIGRRECVVRAVVGVRSWKIMLDFVIVMELELKRMNIRLSRYQKSAEMENAGKKNSIGYCYHHGIGVENDEHKASIRR</sequence>
<gene>
    <name evidence="2" type="ORF">C2G38_2175048</name>
</gene>
<dbReference type="InterPro" id="IPR011990">
    <property type="entry name" value="TPR-like_helical_dom_sf"/>
</dbReference>
<keyword evidence="3" id="KW-1185">Reference proteome</keyword>
<feature type="region of interest" description="Disordered" evidence="1">
    <location>
        <begin position="1"/>
        <end position="32"/>
    </location>
</feature>
<comment type="caution">
    <text evidence="2">The sequence shown here is derived from an EMBL/GenBank/DDBJ whole genome shotgun (WGS) entry which is preliminary data.</text>
</comment>
<dbReference type="AlphaFoldDB" id="A0A397VJ38"/>
<dbReference type="OrthoDB" id="2384430at2759"/>
<dbReference type="Gene3D" id="1.25.40.10">
    <property type="entry name" value="Tetratricopeptide repeat domain"/>
    <property type="match status" value="1"/>
</dbReference>
<evidence type="ECO:0000313" key="2">
    <source>
        <dbReference type="EMBL" id="RIB22012.1"/>
    </source>
</evidence>
<dbReference type="EMBL" id="QKWP01000329">
    <property type="protein sequence ID" value="RIB22012.1"/>
    <property type="molecule type" value="Genomic_DNA"/>
</dbReference>
<name>A0A397VJ38_9GLOM</name>